<dbReference type="Proteomes" id="UP000536179">
    <property type="component" value="Unassembled WGS sequence"/>
</dbReference>
<accession>A0A7W5H7X8</accession>
<dbReference type="EMBL" id="JACHXU010000015">
    <property type="protein sequence ID" value="MBB3208431.1"/>
    <property type="molecule type" value="Genomic_DNA"/>
</dbReference>
<evidence type="ECO:0000256" key="1">
    <source>
        <dbReference type="SAM" id="MobiDB-lite"/>
    </source>
</evidence>
<dbReference type="RefSeq" id="WP_184306611.1">
    <property type="nucleotide sequence ID" value="NZ_JACHXU010000015.1"/>
</dbReference>
<comment type="caution">
    <text evidence="2">The sequence shown here is derived from an EMBL/GenBank/DDBJ whole genome shotgun (WGS) entry which is preliminary data.</text>
</comment>
<feature type="compositionally biased region" description="Basic and acidic residues" evidence="1">
    <location>
        <begin position="1"/>
        <end position="11"/>
    </location>
</feature>
<dbReference type="AlphaFoldDB" id="A0A7W5H7X8"/>
<sequence>MNSRNDSRPGEFFDASSDPVPPDPHTGRESRPFLGIQFRCCRTYGRIYRDSGRTQYKGSCPRCGSRVSVPIGPGGQGSRFFSAG</sequence>
<reference evidence="2 3" key="1">
    <citation type="submission" date="2020-08" db="EMBL/GenBank/DDBJ databases">
        <title>Genomic Encyclopedia of Type Strains, Phase III (KMG-III): the genomes of soil and plant-associated and newly described type strains.</title>
        <authorList>
            <person name="Whitman W."/>
        </authorList>
    </citation>
    <scope>NUCLEOTIDE SEQUENCE [LARGE SCALE GENOMIC DNA]</scope>
    <source>
        <strain evidence="2 3">CECT 8075</strain>
    </source>
</reference>
<proteinExistence type="predicted"/>
<organism evidence="2 3">
    <name type="scientific">Aporhodopirellula rubra</name>
    <dbReference type="NCBI Taxonomy" id="980271"/>
    <lineage>
        <taxon>Bacteria</taxon>
        <taxon>Pseudomonadati</taxon>
        <taxon>Planctomycetota</taxon>
        <taxon>Planctomycetia</taxon>
        <taxon>Pirellulales</taxon>
        <taxon>Pirellulaceae</taxon>
        <taxon>Aporhodopirellula</taxon>
    </lineage>
</organism>
<gene>
    <name evidence="2" type="ORF">FHS27_004259</name>
</gene>
<feature type="region of interest" description="Disordered" evidence="1">
    <location>
        <begin position="1"/>
        <end position="31"/>
    </location>
</feature>
<name>A0A7W5H7X8_9BACT</name>
<evidence type="ECO:0000313" key="3">
    <source>
        <dbReference type="Proteomes" id="UP000536179"/>
    </source>
</evidence>
<protein>
    <submittedName>
        <fullName evidence="2">Uncharacterized protein</fullName>
    </submittedName>
</protein>
<evidence type="ECO:0000313" key="2">
    <source>
        <dbReference type="EMBL" id="MBB3208431.1"/>
    </source>
</evidence>
<keyword evidence="3" id="KW-1185">Reference proteome</keyword>